<accession>A0ABS1PE11</accession>
<comment type="caution">
    <text evidence="2">The sequence shown here is derived from an EMBL/GenBank/DDBJ whole genome shotgun (WGS) entry which is preliminary data.</text>
</comment>
<keyword evidence="1" id="KW-0472">Membrane</keyword>
<feature type="transmembrane region" description="Helical" evidence="1">
    <location>
        <begin position="45"/>
        <end position="70"/>
    </location>
</feature>
<keyword evidence="1" id="KW-0812">Transmembrane</keyword>
<feature type="transmembrane region" description="Helical" evidence="1">
    <location>
        <begin position="6"/>
        <end position="33"/>
    </location>
</feature>
<proteinExistence type="predicted"/>
<dbReference type="RefSeq" id="WP_201827428.1">
    <property type="nucleotide sequence ID" value="NZ_JAERRH010000038.1"/>
</dbReference>
<dbReference type="EMBL" id="JAERRH010000038">
    <property type="protein sequence ID" value="MBL1110400.1"/>
    <property type="molecule type" value="Genomic_DNA"/>
</dbReference>
<reference evidence="2 3" key="1">
    <citation type="submission" date="2021-01" db="EMBL/GenBank/DDBJ databases">
        <title>WGS of actinomycetes isolated from Thailand.</title>
        <authorList>
            <person name="Thawai C."/>
        </authorList>
    </citation>
    <scope>NUCLEOTIDE SEQUENCE [LARGE SCALE GENOMIC DNA]</scope>
    <source>
        <strain evidence="2 3">CH5-8</strain>
    </source>
</reference>
<evidence type="ECO:0000313" key="3">
    <source>
        <dbReference type="Proteomes" id="UP000621386"/>
    </source>
</evidence>
<sequence length="71" mass="7159">MPVSPSVYALTLLVVILTAGLLAFLAAVVAGLLARWDGASLPGALLRAGTTFGATLTVFCSVIALGVATWK</sequence>
<keyword evidence="1" id="KW-1133">Transmembrane helix</keyword>
<name>A0ABS1PE11_9ACTN</name>
<protein>
    <submittedName>
        <fullName evidence="2">Uncharacterized protein</fullName>
    </submittedName>
</protein>
<gene>
    <name evidence="2" type="ORF">JK361_38610</name>
</gene>
<evidence type="ECO:0000256" key="1">
    <source>
        <dbReference type="SAM" id="Phobius"/>
    </source>
</evidence>
<dbReference type="Proteomes" id="UP000621386">
    <property type="component" value="Unassembled WGS sequence"/>
</dbReference>
<evidence type="ECO:0000313" key="2">
    <source>
        <dbReference type="EMBL" id="MBL1110400.1"/>
    </source>
</evidence>
<organism evidence="2 3">
    <name type="scientific">Streptomyces musisoli</name>
    <dbReference type="NCBI Taxonomy" id="2802280"/>
    <lineage>
        <taxon>Bacteria</taxon>
        <taxon>Bacillati</taxon>
        <taxon>Actinomycetota</taxon>
        <taxon>Actinomycetes</taxon>
        <taxon>Kitasatosporales</taxon>
        <taxon>Streptomycetaceae</taxon>
        <taxon>Streptomyces</taxon>
    </lineage>
</organism>
<keyword evidence="3" id="KW-1185">Reference proteome</keyword>